<dbReference type="HOGENOM" id="CLU_166141_0_0_11"/>
<sequence length="120" mass="13202">MSLYSAAFSALSGEDCDPGEQANLKTAAAVAKKIVENGWSREKLLALRDEAHEQERRWPFPVSPRARGDVGPAQTHAFIQQVCLELELNDKPKLRDARMPLSAHDAQLIAQLPPHHGKVG</sequence>
<dbReference type="Proteomes" id="UP000014417">
    <property type="component" value="Unassembled WGS sequence"/>
</dbReference>
<dbReference type="EMBL" id="AGZR01000005">
    <property type="protein sequence ID" value="EPD33109.1"/>
    <property type="molecule type" value="Genomic_DNA"/>
</dbReference>
<accession>S2WZG7</accession>
<dbReference type="OrthoDB" id="3733423at2"/>
<organism evidence="1 2">
    <name type="scientific">Propionimicrobium lymphophilum ACS-093-V-SCH5</name>
    <dbReference type="NCBI Taxonomy" id="883161"/>
    <lineage>
        <taxon>Bacteria</taxon>
        <taxon>Bacillati</taxon>
        <taxon>Actinomycetota</taxon>
        <taxon>Actinomycetes</taxon>
        <taxon>Propionibacteriales</taxon>
        <taxon>Propionibacteriaceae</taxon>
        <taxon>Propionimicrobium</taxon>
    </lineage>
</organism>
<name>S2WZG7_9ACTN</name>
<gene>
    <name evidence="1" type="ORF">HMPREF9306_00639</name>
</gene>
<proteinExistence type="predicted"/>
<dbReference type="STRING" id="883161.HMPREF9306_00639"/>
<dbReference type="AlphaFoldDB" id="S2WZG7"/>
<evidence type="ECO:0000313" key="2">
    <source>
        <dbReference type="Proteomes" id="UP000014417"/>
    </source>
</evidence>
<comment type="caution">
    <text evidence="1">The sequence shown here is derived from an EMBL/GenBank/DDBJ whole genome shotgun (WGS) entry which is preliminary data.</text>
</comment>
<keyword evidence="2" id="KW-1185">Reference proteome</keyword>
<evidence type="ECO:0000313" key="1">
    <source>
        <dbReference type="EMBL" id="EPD33109.1"/>
    </source>
</evidence>
<dbReference type="RefSeq" id="WP_016455484.1">
    <property type="nucleotide sequence ID" value="NZ_KE150269.1"/>
</dbReference>
<protein>
    <submittedName>
        <fullName evidence="1">Uncharacterized protein</fullName>
    </submittedName>
</protein>
<reference evidence="1 2" key="1">
    <citation type="submission" date="2013-04" db="EMBL/GenBank/DDBJ databases">
        <title>The Genome Sequence of Propionimicrobium lymphophilum ACS-093-V-SCH5.</title>
        <authorList>
            <consortium name="The Broad Institute Genomics Platform"/>
            <person name="Earl A."/>
            <person name="Ward D."/>
            <person name="Feldgarden M."/>
            <person name="Gevers D."/>
            <person name="Saerens B."/>
            <person name="Vaneechoutte M."/>
            <person name="Walker B."/>
            <person name="Young S."/>
            <person name="Zeng Q."/>
            <person name="Gargeya S."/>
            <person name="Fitzgerald M."/>
            <person name="Haas B."/>
            <person name="Abouelleil A."/>
            <person name="Allen A.W."/>
            <person name="Alvarado L."/>
            <person name="Arachchi H.M."/>
            <person name="Berlin A.M."/>
            <person name="Chapman S.B."/>
            <person name="Gainer-Dewar J."/>
            <person name="Goldberg J."/>
            <person name="Griggs A."/>
            <person name="Gujja S."/>
            <person name="Hansen M."/>
            <person name="Howarth C."/>
            <person name="Imamovic A."/>
            <person name="Ireland A."/>
            <person name="Larimer J."/>
            <person name="McCowan C."/>
            <person name="Murphy C."/>
            <person name="Pearson M."/>
            <person name="Poon T.W."/>
            <person name="Priest M."/>
            <person name="Roberts A."/>
            <person name="Saif S."/>
            <person name="Shea T."/>
            <person name="Sisk P."/>
            <person name="Sykes S."/>
            <person name="Wortman J."/>
            <person name="Nusbaum C."/>
            <person name="Birren B."/>
        </authorList>
    </citation>
    <scope>NUCLEOTIDE SEQUENCE [LARGE SCALE GENOMIC DNA]</scope>
    <source>
        <strain evidence="1 2">ACS-093-V-SCH5</strain>
    </source>
</reference>